<dbReference type="GO" id="GO:0005634">
    <property type="term" value="C:nucleus"/>
    <property type="evidence" value="ECO:0007669"/>
    <property type="project" value="UniProtKB-SubCell"/>
</dbReference>
<dbReference type="GO" id="GO:0003677">
    <property type="term" value="F:DNA binding"/>
    <property type="evidence" value="ECO:0007669"/>
    <property type="project" value="UniProtKB-KW"/>
</dbReference>
<dbReference type="Pfam" id="PF01429">
    <property type="entry name" value="MBD"/>
    <property type="match status" value="2"/>
</dbReference>
<dbReference type="InterPro" id="IPR001739">
    <property type="entry name" value="Methyl_CpG_DNA-bd"/>
</dbReference>
<keyword evidence="4" id="KW-0804">Transcription</keyword>
<evidence type="ECO:0000256" key="2">
    <source>
        <dbReference type="ARBA" id="ARBA00023015"/>
    </source>
</evidence>
<protein>
    <recommendedName>
        <fullName evidence="6">MBD domain-containing protein</fullName>
    </recommendedName>
</protein>
<keyword evidence="5" id="KW-0539">Nucleus</keyword>
<evidence type="ECO:0000313" key="7">
    <source>
        <dbReference type="EMBL" id="KAL3850702.1"/>
    </source>
</evidence>
<feature type="domain" description="MBD" evidence="6">
    <location>
        <begin position="145"/>
        <end position="216"/>
    </location>
</feature>
<dbReference type="EMBL" id="JBJXBP010000001">
    <property type="protein sequence ID" value="KAL3850702.1"/>
    <property type="molecule type" value="Genomic_DNA"/>
</dbReference>
<dbReference type="Gene3D" id="3.30.890.10">
    <property type="entry name" value="Methyl-cpg-binding Protein 2, Chain A"/>
    <property type="match status" value="2"/>
</dbReference>
<evidence type="ECO:0000256" key="4">
    <source>
        <dbReference type="ARBA" id="ARBA00023163"/>
    </source>
</evidence>
<evidence type="ECO:0000256" key="3">
    <source>
        <dbReference type="ARBA" id="ARBA00023125"/>
    </source>
</evidence>
<gene>
    <name evidence="7" type="ORF">ACJIZ3_012584</name>
</gene>
<dbReference type="PANTHER" id="PTHR12396:SF38">
    <property type="entry name" value="METHYL-CPG-BINDING DOMAIN-CONTAINING PROTEIN 7"/>
    <property type="match status" value="1"/>
</dbReference>
<proteinExistence type="predicted"/>
<evidence type="ECO:0000313" key="8">
    <source>
        <dbReference type="Proteomes" id="UP001634393"/>
    </source>
</evidence>
<dbReference type="PANTHER" id="PTHR12396">
    <property type="entry name" value="METHYL-CPG BINDING PROTEIN, MBD"/>
    <property type="match status" value="1"/>
</dbReference>
<name>A0ABD3UR26_9LAMI</name>
<evidence type="ECO:0000259" key="6">
    <source>
        <dbReference type="PROSITE" id="PS50982"/>
    </source>
</evidence>
<dbReference type="Proteomes" id="UP001634393">
    <property type="component" value="Unassembled WGS sequence"/>
</dbReference>
<comment type="subcellular location">
    <subcellularLocation>
        <location evidence="1">Nucleus</location>
    </subcellularLocation>
</comment>
<dbReference type="InterPro" id="IPR016177">
    <property type="entry name" value="DNA-bd_dom_sf"/>
</dbReference>
<dbReference type="PROSITE" id="PS50982">
    <property type="entry name" value="MBD"/>
    <property type="match status" value="2"/>
</dbReference>
<accession>A0ABD3UR26</accession>
<sequence>MHRHKYSTRSPSKSMLELVSYTGGDRQLSAVAPPYSHRFKLPCGWGVEEVPRSNGSRSDTYYYEAGTGRKFRSTKEVERYLRGEEDYPSSRCRSTRNSYQDSGYQRMLLSCETNLESRRMIVSGGKLLTLDNEPSHCHLAIVPSRKAPPAAPCILPEGWVVEEVPRRYSTTWKDRYYYEPETGQKFRSLVAVARYLEENAPLSKALEEIKENKPLSKVFKTKNHFKKYTRRKITICEENEQDSSYSIDVPPMKVNWVLGSPKGDAWNPFISEALVHESVKNEWTNRFIMFMNDEMCT</sequence>
<keyword evidence="3" id="KW-0238">DNA-binding</keyword>
<keyword evidence="8" id="KW-1185">Reference proteome</keyword>
<comment type="caution">
    <text evidence="7">The sequence shown here is derived from an EMBL/GenBank/DDBJ whole genome shotgun (WGS) entry which is preliminary data.</text>
</comment>
<dbReference type="CDD" id="cd01396">
    <property type="entry name" value="MeCP2_MBD"/>
    <property type="match status" value="1"/>
</dbReference>
<evidence type="ECO:0000256" key="5">
    <source>
        <dbReference type="ARBA" id="ARBA00023242"/>
    </source>
</evidence>
<keyword evidence="2" id="KW-0805">Transcription regulation</keyword>
<dbReference type="AlphaFoldDB" id="A0ABD3UR26"/>
<reference evidence="7 8" key="1">
    <citation type="submission" date="2024-12" db="EMBL/GenBank/DDBJ databases">
        <title>The unique morphological basis and parallel evolutionary history of personate flowers in Penstemon.</title>
        <authorList>
            <person name="Depatie T.H."/>
            <person name="Wessinger C.A."/>
        </authorList>
    </citation>
    <scope>NUCLEOTIDE SEQUENCE [LARGE SCALE GENOMIC DNA]</scope>
    <source>
        <strain evidence="7">WTNN_2</strain>
        <tissue evidence="7">Leaf</tissue>
    </source>
</reference>
<dbReference type="SMART" id="SM00391">
    <property type="entry name" value="MBD"/>
    <property type="match status" value="2"/>
</dbReference>
<evidence type="ECO:0000256" key="1">
    <source>
        <dbReference type="ARBA" id="ARBA00004123"/>
    </source>
</evidence>
<feature type="domain" description="MBD" evidence="6">
    <location>
        <begin position="31"/>
        <end position="101"/>
    </location>
</feature>
<dbReference type="SUPFAM" id="SSF54171">
    <property type="entry name" value="DNA-binding domain"/>
    <property type="match status" value="2"/>
</dbReference>
<organism evidence="7 8">
    <name type="scientific">Penstemon smallii</name>
    <dbReference type="NCBI Taxonomy" id="265156"/>
    <lineage>
        <taxon>Eukaryota</taxon>
        <taxon>Viridiplantae</taxon>
        <taxon>Streptophyta</taxon>
        <taxon>Embryophyta</taxon>
        <taxon>Tracheophyta</taxon>
        <taxon>Spermatophyta</taxon>
        <taxon>Magnoliopsida</taxon>
        <taxon>eudicotyledons</taxon>
        <taxon>Gunneridae</taxon>
        <taxon>Pentapetalae</taxon>
        <taxon>asterids</taxon>
        <taxon>lamiids</taxon>
        <taxon>Lamiales</taxon>
        <taxon>Plantaginaceae</taxon>
        <taxon>Cheloneae</taxon>
        <taxon>Penstemon</taxon>
    </lineage>
</organism>